<comment type="caution">
    <text evidence="1">The sequence shown here is derived from an EMBL/GenBank/DDBJ whole genome shotgun (WGS) entry which is preliminary data.</text>
</comment>
<evidence type="ECO:0000313" key="1">
    <source>
        <dbReference type="EMBL" id="MBD2564533.1"/>
    </source>
</evidence>
<proteinExistence type="predicted"/>
<keyword evidence="2" id="KW-1185">Reference proteome</keyword>
<name>A0ABR8F4T7_NOSLI</name>
<dbReference type="EMBL" id="JACJTE010000052">
    <property type="protein sequence ID" value="MBD2564533.1"/>
    <property type="molecule type" value="Genomic_DNA"/>
</dbReference>
<organism evidence="1 2">
    <name type="scientific">Nostoc linckia FACHB-391</name>
    <dbReference type="NCBI Taxonomy" id="2692906"/>
    <lineage>
        <taxon>Bacteria</taxon>
        <taxon>Bacillati</taxon>
        <taxon>Cyanobacteriota</taxon>
        <taxon>Cyanophyceae</taxon>
        <taxon>Nostocales</taxon>
        <taxon>Nostocaceae</taxon>
        <taxon>Nostoc</taxon>
    </lineage>
</organism>
<gene>
    <name evidence="1" type="ORF">H6G95_28900</name>
</gene>
<accession>A0ABR8F4T7</accession>
<reference evidence="1 2" key="1">
    <citation type="journal article" date="2020" name="ISME J.">
        <title>Comparative genomics reveals insights into cyanobacterial evolution and habitat adaptation.</title>
        <authorList>
            <person name="Chen M.Y."/>
            <person name="Teng W.K."/>
            <person name="Zhao L."/>
            <person name="Hu C.X."/>
            <person name="Zhou Y.K."/>
            <person name="Han B.P."/>
            <person name="Song L.R."/>
            <person name="Shu W.S."/>
        </authorList>
    </citation>
    <scope>NUCLEOTIDE SEQUENCE [LARGE SCALE GENOMIC DNA]</scope>
    <source>
        <strain evidence="1 2">FACHB-391</strain>
    </source>
</reference>
<sequence>MISRFSSTISSTVHCRPDKGLGRVFALFAFEEMYLFVGDKSASVGIFGAIAEWLNLDQLIQSGRCKCLTAPT</sequence>
<dbReference type="RefSeq" id="WP_190898888.1">
    <property type="nucleotide sequence ID" value="NZ_JACJTE010000052.1"/>
</dbReference>
<evidence type="ECO:0000313" key="2">
    <source>
        <dbReference type="Proteomes" id="UP000604661"/>
    </source>
</evidence>
<dbReference type="Proteomes" id="UP000604661">
    <property type="component" value="Unassembled WGS sequence"/>
</dbReference>
<protein>
    <submittedName>
        <fullName evidence="1">Uncharacterized protein</fullName>
    </submittedName>
</protein>